<feature type="compositionally biased region" description="Basic and acidic residues" evidence="1">
    <location>
        <begin position="545"/>
        <end position="560"/>
    </location>
</feature>
<comment type="caution">
    <text evidence="3">The sequence shown here is derived from an EMBL/GenBank/DDBJ whole genome shotgun (WGS) entry which is preliminary data.</text>
</comment>
<reference evidence="3 4" key="1">
    <citation type="submission" date="2018-06" db="EMBL/GenBank/DDBJ databases">
        <title>Complete Genomes of Monosporascus.</title>
        <authorList>
            <person name="Robinson A.J."/>
            <person name="Natvig D.O."/>
        </authorList>
    </citation>
    <scope>NUCLEOTIDE SEQUENCE [LARGE SCALE GENOMIC DNA]</scope>
    <source>
        <strain evidence="3 4">CBS 110550</strain>
    </source>
</reference>
<keyword evidence="4" id="KW-1185">Reference proteome</keyword>
<feature type="compositionally biased region" description="Basic and acidic residues" evidence="1">
    <location>
        <begin position="512"/>
        <end position="536"/>
    </location>
</feature>
<dbReference type="GO" id="GO:0035197">
    <property type="term" value="F:siRNA binding"/>
    <property type="evidence" value="ECO:0007669"/>
    <property type="project" value="TreeGrafter"/>
</dbReference>
<feature type="domain" description="Arb2" evidence="2">
    <location>
        <begin position="15"/>
        <end position="311"/>
    </location>
</feature>
<dbReference type="InterPro" id="IPR053858">
    <property type="entry name" value="Arb2_dom"/>
</dbReference>
<dbReference type="EMBL" id="QJNU01000003">
    <property type="protein sequence ID" value="RYP11306.1"/>
    <property type="molecule type" value="Genomic_DNA"/>
</dbReference>
<gene>
    <name evidence="3" type="ORF">DL764_000124</name>
</gene>
<proteinExistence type="predicted"/>
<evidence type="ECO:0000313" key="3">
    <source>
        <dbReference type="EMBL" id="RYP11306.1"/>
    </source>
</evidence>
<dbReference type="PANTHER" id="PTHR21357:SF4">
    <property type="entry name" value="FAM172 FAMILY PROTEIN HOMOLOG CG10038"/>
    <property type="match status" value="1"/>
</dbReference>
<dbReference type="GO" id="GO:0005634">
    <property type="term" value="C:nucleus"/>
    <property type="evidence" value="ECO:0007669"/>
    <property type="project" value="TreeGrafter"/>
</dbReference>
<evidence type="ECO:0000256" key="1">
    <source>
        <dbReference type="SAM" id="MobiDB-lite"/>
    </source>
</evidence>
<dbReference type="InterPro" id="IPR048263">
    <property type="entry name" value="Arb2"/>
</dbReference>
<accession>A0A4Q4TUS5</accession>
<dbReference type="GO" id="GO:0031048">
    <property type="term" value="P:regulatory ncRNA-mediated heterochromatin formation"/>
    <property type="evidence" value="ECO:0007669"/>
    <property type="project" value="TreeGrafter"/>
</dbReference>
<dbReference type="OrthoDB" id="421951at2759"/>
<dbReference type="Proteomes" id="UP000293360">
    <property type="component" value="Unassembled WGS sequence"/>
</dbReference>
<dbReference type="PANTHER" id="PTHR21357">
    <property type="entry name" value="FAM172 FAMILY PROTEIN HOMOLOG CG10038"/>
    <property type="match status" value="1"/>
</dbReference>
<evidence type="ECO:0000313" key="4">
    <source>
        <dbReference type="Proteomes" id="UP000293360"/>
    </source>
</evidence>
<name>A0A4Q4TUS5_9PEZI</name>
<dbReference type="STRING" id="155417.A0A4Q4TUS5"/>
<feature type="region of interest" description="Disordered" evidence="1">
    <location>
        <begin position="467"/>
        <end position="560"/>
    </location>
</feature>
<sequence>MFRRKWSSLPADPAFPSDLKKLGYFINEDDEVRSIENPDYYFKYFLSRNERYNERQRFAMNQALEEEIHKRLTNLGLKKIPIPLGTPTTTDDGTTTTTTAPNIPIFVSADIAQKSRVVLIFGESSQDLGVLAHRVIGGAGGVNKGSMVSIVTSLQQQRSSPTDAATPGIILANTGQLLWCPSAGRALTRHAFDAAPMKSAVHEGQLVDEDRNRVPGNRSVAEHVGYVFESVVPAFVDPRKEAPIDVVAVGDAAEAVEKYLDGEAVWARWGNRFSCFANVGGYYPMWELKCEGFKQFLRDKARSYLPSLEPLNTVLSGPDGNPHTTTFTTLGSPVFSGGTAHFIELLLVEGGSAVLDFLQEVALSSSDYRNPEFHVVYRDLRADDQEDEDWSNWRDPAVADQMMPTTEVSAAAVPRGYEDDDAAAAAATAKDWQVEKGVTADGDGYSKAIESESERMVDIREEVKGEVEGVEDKKNAGLSSDLNGIIQEEEGGKKARAAVPESETETETGSLEARKTNQLEKAKSIAAEERDNKAEPEAGDEGTDEQLRAEVGKKLVIDEI</sequence>
<organism evidence="3 4">
    <name type="scientific">Monosporascus ibericus</name>
    <dbReference type="NCBI Taxonomy" id="155417"/>
    <lineage>
        <taxon>Eukaryota</taxon>
        <taxon>Fungi</taxon>
        <taxon>Dikarya</taxon>
        <taxon>Ascomycota</taxon>
        <taxon>Pezizomycotina</taxon>
        <taxon>Sordariomycetes</taxon>
        <taxon>Xylariomycetidae</taxon>
        <taxon>Xylariales</taxon>
        <taxon>Xylariales incertae sedis</taxon>
        <taxon>Monosporascus</taxon>
    </lineage>
</organism>
<protein>
    <recommendedName>
        <fullName evidence="2">Arb2 domain-containing protein</fullName>
    </recommendedName>
</protein>
<dbReference type="Pfam" id="PF22749">
    <property type="entry name" value="Arb2"/>
    <property type="match status" value="1"/>
</dbReference>
<dbReference type="AlphaFoldDB" id="A0A4Q4TUS5"/>
<evidence type="ECO:0000259" key="2">
    <source>
        <dbReference type="Pfam" id="PF22749"/>
    </source>
</evidence>